<dbReference type="EMBL" id="DWYS01000003">
    <property type="protein sequence ID" value="HJB06292.1"/>
    <property type="molecule type" value="Genomic_DNA"/>
</dbReference>
<keyword evidence="1" id="KW-1133">Transmembrane helix</keyword>
<dbReference type="AlphaFoldDB" id="A0A9D2RKS6"/>
<accession>A0A9D2RKS6</accession>
<sequence>MSRQERFWDEQVRGALKERAGEIKVSQGEMEQACRKIHRRIEEETGMRKTWSWKKVLVTAAAVCVVGSVTAIAAGRIVGVESHSSWKEAVNKYTDAQKMGEEMDLALPVPETFSNGYTFQSALPVHASGQDEEGNSVKEWTGMDLIYQKEGQPNMNINVEQAQEAEGYAAGDENFDYNGIQLSYSKEHYRFVPPDYQVSEEEQAQMDAGELVISYGSPEVEDSEIQSLNWQTDGISYGLMIFDSTITPAELVQMAEEMIEQ</sequence>
<evidence type="ECO:0000313" key="2">
    <source>
        <dbReference type="EMBL" id="HJB06292.1"/>
    </source>
</evidence>
<proteinExistence type="predicted"/>
<keyword evidence="1" id="KW-0472">Membrane</keyword>
<organism evidence="2 3">
    <name type="scientific">Candidatus Enterocloster faecavium</name>
    <dbReference type="NCBI Taxonomy" id="2838560"/>
    <lineage>
        <taxon>Bacteria</taxon>
        <taxon>Bacillati</taxon>
        <taxon>Bacillota</taxon>
        <taxon>Clostridia</taxon>
        <taxon>Lachnospirales</taxon>
        <taxon>Lachnospiraceae</taxon>
        <taxon>Enterocloster</taxon>
    </lineage>
</organism>
<name>A0A9D2RKS6_9FIRM</name>
<keyword evidence="1" id="KW-0812">Transmembrane</keyword>
<protein>
    <recommendedName>
        <fullName evidence="4">DUF4367 domain-containing protein</fullName>
    </recommendedName>
</protein>
<comment type="caution">
    <text evidence="2">The sequence shown here is derived from an EMBL/GenBank/DDBJ whole genome shotgun (WGS) entry which is preliminary data.</text>
</comment>
<evidence type="ECO:0008006" key="4">
    <source>
        <dbReference type="Google" id="ProtNLM"/>
    </source>
</evidence>
<reference evidence="2" key="2">
    <citation type="submission" date="2021-04" db="EMBL/GenBank/DDBJ databases">
        <authorList>
            <person name="Gilroy R."/>
        </authorList>
    </citation>
    <scope>NUCLEOTIDE SEQUENCE</scope>
    <source>
        <strain evidence="2">CHK188-4685</strain>
    </source>
</reference>
<evidence type="ECO:0000256" key="1">
    <source>
        <dbReference type="SAM" id="Phobius"/>
    </source>
</evidence>
<evidence type="ECO:0000313" key="3">
    <source>
        <dbReference type="Proteomes" id="UP000886804"/>
    </source>
</evidence>
<dbReference type="Proteomes" id="UP000886804">
    <property type="component" value="Unassembled WGS sequence"/>
</dbReference>
<feature type="transmembrane region" description="Helical" evidence="1">
    <location>
        <begin position="56"/>
        <end position="78"/>
    </location>
</feature>
<reference evidence="2" key="1">
    <citation type="journal article" date="2021" name="PeerJ">
        <title>Extensive microbial diversity within the chicken gut microbiome revealed by metagenomics and culture.</title>
        <authorList>
            <person name="Gilroy R."/>
            <person name="Ravi A."/>
            <person name="Getino M."/>
            <person name="Pursley I."/>
            <person name="Horton D.L."/>
            <person name="Alikhan N.F."/>
            <person name="Baker D."/>
            <person name="Gharbi K."/>
            <person name="Hall N."/>
            <person name="Watson M."/>
            <person name="Adriaenssens E.M."/>
            <person name="Foster-Nyarko E."/>
            <person name="Jarju S."/>
            <person name="Secka A."/>
            <person name="Antonio M."/>
            <person name="Oren A."/>
            <person name="Chaudhuri R.R."/>
            <person name="La Ragione R."/>
            <person name="Hildebrand F."/>
            <person name="Pallen M.J."/>
        </authorList>
    </citation>
    <scope>NUCLEOTIDE SEQUENCE</scope>
    <source>
        <strain evidence="2">CHK188-4685</strain>
    </source>
</reference>
<gene>
    <name evidence="2" type="ORF">H9716_00275</name>
</gene>